<organism evidence="2 3">
    <name type="scientific">Salinimicrobium marinum</name>
    <dbReference type="NCBI Taxonomy" id="680283"/>
    <lineage>
        <taxon>Bacteria</taxon>
        <taxon>Pseudomonadati</taxon>
        <taxon>Bacteroidota</taxon>
        <taxon>Flavobacteriia</taxon>
        <taxon>Flavobacteriales</taxon>
        <taxon>Flavobacteriaceae</taxon>
        <taxon>Salinimicrobium</taxon>
    </lineage>
</organism>
<reference evidence="2" key="2">
    <citation type="submission" date="2020-09" db="EMBL/GenBank/DDBJ databases">
        <authorList>
            <person name="Sun Q."/>
            <person name="Kim S."/>
        </authorList>
    </citation>
    <scope>NUCLEOTIDE SEQUENCE</scope>
    <source>
        <strain evidence="2">KCTC 12719</strain>
    </source>
</reference>
<evidence type="ECO:0000313" key="3">
    <source>
        <dbReference type="Proteomes" id="UP000610456"/>
    </source>
</evidence>
<dbReference type="Pfam" id="PF07978">
    <property type="entry name" value="NIPSNAP"/>
    <property type="match status" value="1"/>
</dbReference>
<protein>
    <recommendedName>
        <fullName evidence="1">NIPSNAP domain-containing protein</fullName>
    </recommendedName>
</protein>
<evidence type="ECO:0000259" key="1">
    <source>
        <dbReference type="Pfam" id="PF07978"/>
    </source>
</evidence>
<dbReference type="Gene3D" id="3.30.70.100">
    <property type="match status" value="2"/>
</dbReference>
<dbReference type="Proteomes" id="UP000610456">
    <property type="component" value="Unassembled WGS sequence"/>
</dbReference>
<accession>A0A918SH65</accession>
<sequence>MKYYSSLLLLFCVTIFSEVKAQAPERDFYELRLYHIEGEEQEDRMDKYLETALLPTLKKLDVEHIGVFKPVETDSAYGKAVYVFIPYLSVEEYLEVSRELLSDRTYLKAAENFLNSAHDNPPYKRMETMLLNAFEGMSQYRHTALQNNVSERIYELRSYESATENLFRNKVEMFNEGEVEIFERLGFNPIFFGEVVAGPKMPNLMYMTSHEDREAMQQNWGKFGSDEKWGEMSGMEKYQNNVSHIEIVLLHATEYSGI</sequence>
<comment type="caution">
    <text evidence="2">The sequence shown here is derived from an EMBL/GenBank/DDBJ whole genome shotgun (WGS) entry which is preliminary data.</text>
</comment>
<name>A0A918SH65_9FLAO</name>
<dbReference type="RefSeq" id="WP_189605171.1">
    <property type="nucleotide sequence ID" value="NZ_BMXB01000011.1"/>
</dbReference>
<keyword evidence="3" id="KW-1185">Reference proteome</keyword>
<dbReference type="InterPro" id="IPR012577">
    <property type="entry name" value="NIPSNAP"/>
</dbReference>
<evidence type="ECO:0000313" key="2">
    <source>
        <dbReference type="EMBL" id="GHA43264.1"/>
    </source>
</evidence>
<gene>
    <name evidence="2" type="ORF">GCM10007103_25680</name>
</gene>
<dbReference type="SUPFAM" id="SSF54909">
    <property type="entry name" value="Dimeric alpha+beta barrel"/>
    <property type="match status" value="1"/>
</dbReference>
<dbReference type="AlphaFoldDB" id="A0A918SH65"/>
<reference evidence="2" key="1">
    <citation type="journal article" date="2014" name="Int. J. Syst. Evol. Microbiol.">
        <title>Complete genome sequence of Corynebacterium casei LMG S-19264T (=DSM 44701T), isolated from a smear-ripened cheese.</title>
        <authorList>
            <consortium name="US DOE Joint Genome Institute (JGI-PGF)"/>
            <person name="Walter F."/>
            <person name="Albersmeier A."/>
            <person name="Kalinowski J."/>
            <person name="Ruckert C."/>
        </authorList>
    </citation>
    <scope>NUCLEOTIDE SEQUENCE</scope>
    <source>
        <strain evidence="2">KCTC 12719</strain>
    </source>
</reference>
<dbReference type="InterPro" id="IPR011008">
    <property type="entry name" value="Dimeric_a/b-barrel"/>
</dbReference>
<proteinExistence type="predicted"/>
<dbReference type="EMBL" id="BMXB01000011">
    <property type="protein sequence ID" value="GHA43264.1"/>
    <property type="molecule type" value="Genomic_DNA"/>
</dbReference>
<feature type="domain" description="NIPSNAP" evidence="1">
    <location>
        <begin position="154"/>
        <end position="256"/>
    </location>
</feature>